<dbReference type="Proteomes" id="UP000799324">
    <property type="component" value="Unassembled WGS sequence"/>
</dbReference>
<sequence>MLFPFRLRPSPTKEKSPPPPPRPRPRDLPLIFWQIERHDRRDLITRIMPYMAEVLPSKDTVQAVLKKYPWVSAFIASEAASTATDDDATFSVVRKLFWEESRRTTETLLDVTRLWFFTLIRYTYRVRFLDGRRASRIPLTLETLYPNLDSDYGSELTEDDVYTLTRLPNRYGASLYRSVYKAARKRTAWKHFSRRILQFCISVGLDPSSRDPEIALQELRRSLSSGKLHHNVARKAERLIPTSSTLREPEPSSRSETEITSLSSDLHVENQDDKEEDQSSPVDVEQIMESLRTEYDGQLDELRDRLCHLTSREQLYAGGESLLACRWLLEHLPPKSTYGEGGYRWKRYWQKEWEKCTGKSLENHPLSELINEEKYNRIGENLYRTLSNRLHQYGARRGEKLDTDVQKVVDAIKPIHYQADGSIDLKAERQRWIH</sequence>
<feature type="compositionally biased region" description="Basic and acidic residues" evidence="1">
    <location>
        <begin position="247"/>
        <end position="257"/>
    </location>
</feature>
<gene>
    <name evidence="2" type="ORF">K491DRAFT_760023</name>
</gene>
<evidence type="ECO:0000256" key="1">
    <source>
        <dbReference type="SAM" id="MobiDB-lite"/>
    </source>
</evidence>
<proteinExistence type="predicted"/>
<keyword evidence="3" id="KW-1185">Reference proteome</keyword>
<accession>A0A6A6SYW1</accession>
<dbReference type="AlphaFoldDB" id="A0A6A6SYW1"/>
<feature type="region of interest" description="Disordered" evidence="1">
    <location>
        <begin position="1"/>
        <end position="27"/>
    </location>
</feature>
<name>A0A6A6SYW1_9PLEO</name>
<dbReference type="OrthoDB" id="3766353at2759"/>
<evidence type="ECO:0000313" key="3">
    <source>
        <dbReference type="Proteomes" id="UP000799324"/>
    </source>
</evidence>
<organism evidence="2 3">
    <name type="scientific">Lophiostoma macrostomum CBS 122681</name>
    <dbReference type="NCBI Taxonomy" id="1314788"/>
    <lineage>
        <taxon>Eukaryota</taxon>
        <taxon>Fungi</taxon>
        <taxon>Dikarya</taxon>
        <taxon>Ascomycota</taxon>
        <taxon>Pezizomycotina</taxon>
        <taxon>Dothideomycetes</taxon>
        <taxon>Pleosporomycetidae</taxon>
        <taxon>Pleosporales</taxon>
        <taxon>Lophiostomataceae</taxon>
        <taxon>Lophiostoma</taxon>
    </lineage>
</organism>
<reference evidence="2" key="1">
    <citation type="journal article" date="2020" name="Stud. Mycol.">
        <title>101 Dothideomycetes genomes: a test case for predicting lifestyles and emergence of pathogens.</title>
        <authorList>
            <person name="Haridas S."/>
            <person name="Albert R."/>
            <person name="Binder M."/>
            <person name="Bloem J."/>
            <person name="Labutti K."/>
            <person name="Salamov A."/>
            <person name="Andreopoulos B."/>
            <person name="Baker S."/>
            <person name="Barry K."/>
            <person name="Bills G."/>
            <person name="Bluhm B."/>
            <person name="Cannon C."/>
            <person name="Castanera R."/>
            <person name="Culley D."/>
            <person name="Daum C."/>
            <person name="Ezra D."/>
            <person name="Gonzalez J."/>
            <person name="Henrissat B."/>
            <person name="Kuo A."/>
            <person name="Liang C."/>
            <person name="Lipzen A."/>
            <person name="Lutzoni F."/>
            <person name="Magnuson J."/>
            <person name="Mondo S."/>
            <person name="Nolan M."/>
            <person name="Ohm R."/>
            <person name="Pangilinan J."/>
            <person name="Park H.-J."/>
            <person name="Ramirez L."/>
            <person name="Alfaro M."/>
            <person name="Sun H."/>
            <person name="Tritt A."/>
            <person name="Yoshinaga Y."/>
            <person name="Zwiers L.-H."/>
            <person name="Turgeon B."/>
            <person name="Goodwin S."/>
            <person name="Spatafora J."/>
            <person name="Crous P."/>
            <person name="Grigoriev I."/>
        </authorList>
    </citation>
    <scope>NUCLEOTIDE SEQUENCE</scope>
    <source>
        <strain evidence="2">CBS 122681</strain>
    </source>
</reference>
<evidence type="ECO:0000313" key="2">
    <source>
        <dbReference type="EMBL" id="KAF2652915.1"/>
    </source>
</evidence>
<protein>
    <submittedName>
        <fullName evidence="2">Uncharacterized protein</fullName>
    </submittedName>
</protein>
<dbReference type="EMBL" id="MU004391">
    <property type="protein sequence ID" value="KAF2652915.1"/>
    <property type="molecule type" value="Genomic_DNA"/>
</dbReference>
<feature type="region of interest" description="Disordered" evidence="1">
    <location>
        <begin position="238"/>
        <end position="283"/>
    </location>
</feature>